<proteinExistence type="predicted"/>
<comment type="caution">
    <text evidence="3">The sequence shown here is derived from an EMBL/GenBank/DDBJ whole genome shotgun (WGS) entry which is preliminary data.</text>
</comment>
<dbReference type="SUPFAM" id="SSF55174">
    <property type="entry name" value="Alpha-L RNA-binding motif"/>
    <property type="match status" value="1"/>
</dbReference>
<dbReference type="EMBL" id="JBFDAA010000012">
    <property type="protein sequence ID" value="KAL1123632.1"/>
    <property type="molecule type" value="Genomic_DNA"/>
</dbReference>
<dbReference type="GO" id="GO:0003723">
    <property type="term" value="F:RNA binding"/>
    <property type="evidence" value="ECO:0007669"/>
    <property type="project" value="UniProtKB-KW"/>
</dbReference>
<dbReference type="InterPro" id="IPR057896">
    <property type="entry name" value="MTRES1_C"/>
</dbReference>
<protein>
    <recommendedName>
        <fullName evidence="2">Mitochondrial transcription rescue factor 1 C-terminal domain-containing protein</fullName>
    </recommendedName>
</protein>
<keyword evidence="1" id="KW-0694">RNA-binding</keyword>
<dbReference type="Pfam" id="PF25818">
    <property type="entry name" value="MTRES1_C"/>
    <property type="match status" value="1"/>
</dbReference>
<keyword evidence="4" id="KW-1185">Reference proteome</keyword>
<accession>A0ABD0Y8Q8</accession>
<dbReference type="Gene3D" id="3.10.290.10">
    <property type="entry name" value="RNA-binding S4 domain"/>
    <property type="match status" value="1"/>
</dbReference>
<dbReference type="AlphaFoldDB" id="A0ABD0Y8Q8"/>
<organism evidence="3 4">
    <name type="scientific">Ranatra chinensis</name>
    <dbReference type="NCBI Taxonomy" id="642074"/>
    <lineage>
        <taxon>Eukaryota</taxon>
        <taxon>Metazoa</taxon>
        <taxon>Ecdysozoa</taxon>
        <taxon>Arthropoda</taxon>
        <taxon>Hexapoda</taxon>
        <taxon>Insecta</taxon>
        <taxon>Pterygota</taxon>
        <taxon>Neoptera</taxon>
        <taxon>Paraneoptera</taxon>
        <taxon>Hemiptera</taxon>
        <taxon>Heteroptera</taxon>
        <taxon>Panheteroptera</taxon>
        <taxon>Nepomorpha</taxon>
        <taxon>Nepidae</taxon>
        <taxon>Ranatrinae</taxon>
        <taxon>Ranatra</taxon>
    </lineage>
</organism>
<dbReference type="InterPro" id="IPR036986">
    <property type="entry name" value="S4_RNA-bd_sf"/>
</dbReference>
<evidence type="ECO:0000259" key="2">
    <source>
        <dbReference type="Pfam" id="PF25818"/>
    </source>
</evidence>
<feature type="domain" description="Mitochondrial transcription rescue factor 1 C-terminal" evidence="2">
    <location>
        <begin position="2"/>
        <end position="95"/>
    </location>
</feature>
<sequence length="106" mass="12232">MASLRVDNVIKAGLGIARNKVETLFYESRIRVNGCKIPKKSFKVDVGDEVDVIKESSRMNEEFLNVSRIVVLSNEENKDGDGLVVKMRRYKTLTIEDYPNDPWKRR</sequence>
<dbReference type="Proteomes" id="UP001558652">
    <property type="component" value="Unassembled WGS sequence"/>
</dbReference>
<dbReference type="PROSITE" id="PS50889">
    <property type="entry name" value="S4"/>
    <property type="match status" value="1"/>
</dbReference>
<evidence type="ECO:0000256" key="1">
    <source>
        <dbReference type="PROSITE-ProRule" id="PRU00182"/>
    </source>
</evidence>
<dbReference type="CDD" id="cd00165">
    <property type="entry name" value="S4"/>
    <property type="match status" value="1"/>
</dbReference>
<name>A0ABD0Y8Q8_9HEMI</name>
<evidence type="ECO:0000313" key="3">
    <source>
        <dbReference type="EMBL" id="KAL1123632.1"/>
    </source>
</evidence>
<dbReference type="PANTHER" id="PTHR13633:SF3">
    <property type="entry name" value="MITOCHONDRIAL TRANSCRIPTION RESCUE FACTOR 1"/>
    <property type="match status" value="1"/>
</dbReference>
<reference evidence="3 4" key="1">
    <citation type="submission" date="2024-07" db="EMBL/GenBank/DDBJ databases">
        <title>Chromosome-level genome assembly of the water stick insect Ranatra chinensis (Heteroptera: Nepidae).</title>
        <authorList>
            <person name="Liu X."/>
        </authorList>
    </citation>
    <scope>NUCLEOTIDE SEQUENCE [LARGE SCALE GENOMIC DNA]</scope>
    <source>
        <strain evidence="3">Cailab_2021Rc</strain>
        <tissue evidence="3">Muscle</tissue>
    </source>
</reference>
<dbReference type="PANTHER" id="PTHR13633">
    <property type="entry name" value="MITOCHONDRIAL TRANSCRIPTION RESCUE FACTOR 1"/>
    <property type="match status" value="1"/>
</dbReference>
<gene>
    <name evidence="3" type="ORF">AAG570_002708</name>
</gene>
<evidence type="ECO:0000313" key="4">
    <source>
        <dbReference type="Proteomes" id="UP001558652"/>
    </source>
</evidence>